<evidence type="ECO:0000313" key="4">
    <source>
        <dbReference type="Proteomes" id="UP000182658"/>
    </source>
</evidence>
<evidence type="ECO:0000256" key="2">
    <source>
        <dbReference type="SAM" id="MobiDB-lite"/>
    </source>
</evidence>
<feature type="region of interest" description="Disordered" evidence="2">
    <location>
        <begin position="29"/>
        <end position="48"/>
    </location>
</feature>
<protein>
    <submittedName>
        <fullName evidence="3">Uncharacterized protein</fullName>
    </submittedName>
</protein>
<organism evidence="3 4">
    <name type="scientific">Coniochaeta ligniaria NRRL 30616</name>
    <dbReference type="NCBI Taxonomy" id="1408157"/>
    <lineage>
        <taxon>Eukaryota</taxon>
        <taxon>Fungi</taxon>
        <taxon>Dikarya</taxon>
        <taxon>Ascomycota</taxon>
        <taxon>Pezizomycotina</taxon>
        <taxon>Sordariomycetes</taxon>
        <taxon>Sordariomycetidae</taxon>
        <taxon>Coniochaetales</taxon>
        <taxon>Coniochaetaceae</taxon>
        <taxon>Coniochaeta</taxon>
    </lineage>
</organism>
<accession>A0A1J7JU02</accession>
<feature type="compositionally biased region" description="Basic and acidic residues" evidence="2">
    <location>
        <begin position="29"/>
        <end position="39"/>
    </location>
</feature>
<sequence length="236" mass="26297">MPGRKNPANRAKERIQLLLDEGREMEAERAIADEEDRQKAQAQRKAARQAAANALNANTQVPTAHDDVAMEDREDGEANTENAFMANQIKILLLTDATANLSVSPVFLCTRCLHPPGSCLAFTPGCAAIQVSKFGFLANWMKIESVANAMVQSHAEQAAQIHKLRTAVETLAVSHQEQADKIADIEEERLKLENLLVKVNEERDEIREDLRIVKEYVQFLLAEMCKPSGEHLSKQK</sequence>
<feature type="coiled-coil region" evidence="1">
    <location>
        <begin position="175"/>
        <end position="209"/>
    </location>
</feature>
<reference evidence="3 4" key="1">
    <citation type="submission" date="2016-10" db="EMBL/GenBank/DDBJ databases">
        <title>Draft genome sequence of Coniochaeta ligniaria NRRL30616, a lignocellulolytic fungus for bioabatement of inhibitors in plant biomass hydrolysates.</title>
        <authorList>
            <consortium name="DOE Joint Genome Institute"/>
            <person name="Jimenez D.J."/>
            <person name="Hector R.E."/>
            <person name="Riley R."/>
            <person name="Sun H."/>
            <person name="Grigoriev I.V."/>
            <person name="Van Elsas J.D."/>
            <person name="Nichols N.N."/>
        </authorList>
    </citation>
    <scope>NUCLEOTIDE SEQUENCE [LARGE SCALE GENOMIC DNA]</scope>
    <source>
        <strain evidence="3 4">NRRL 30616</strain>
    </source>
</reference>
<gene>
    <name evidence="3" type="ORF">CONLIGDRAFT_640024</name>
</gene>
<dbReference type="Proteomes" id="UP000182658">
    <property type="component" value="Unassembled WGS sequence"/>
</dbReference>
<dbReference type="AlphaFoldDB" id="A0A1J7JU02"/>
<evidence type="ECO:0000256" key="1">
    <source>
        <dbReference type="SAM" id="Coils"/>
    </source>
</evidence>
<evidence type="ECO:0000313" key="3">
    <source>
        <dbReference type="EMBL" id="OIW32852.1"/>
    </source>
</evidence>
<keyword evidence="4" id="KW-1185">Reference proteome</keyword>
<proteinExistence type="predicted"/>
<name>A0A1J7JU02_9PEZI</name>
<dbReference type="EMBL" id="KV875094">
    <property type="protein sequence ID" value="OIW32852.1"/>
    <property type="molecule type" value="Genomic_DNA"/>
</dbReference>
<dbReference type="InParanoid" id="A0A1J7JU02"/>
<keyword evidence="1" id="KW-0175">Coiled coil</keyword>